<reference evidence="2" key="1">
    <citation type="submission" date="2021-01" db="EMBL/GenBank/DDBJ databases">
        <title>Novel species in genus Nocardioides.</title>
        <authorList>
            <person name="Zhang G."/>
        </authorList>
    </citation>
    <scope>NUCLEOTIDE SEQUENCE</scope>
    <source>
        <strain evidence="2">Zg-536</strain>
    </source>
</reference>
<evidence type="ECO:0000313" key="3">
    <source>
        <dbReference type="Proteomes" id="UP000663791"/>
    </source>
</evidence>
<evidence type="ECO:0000256" key="1">
    <source>
        <dbReference type="SAM" id="MobiDB-lite"/>
    </source>
</evidence>
<dbReference type="RefSeq" id="WP_205292182.1">
    <property type="nucleotide sequence ID" value="NZ_CP074406.1"/>
</dbReference>
<evidence type="ECO:0000313" key="2">
    <source>
        <dbReference type="EMBL" id="MBM9460867.1"/>
    </source>
</evidence>
<dbReference type="Proteomes" id="UP000663791">
    <property type="component" value="Unassembled WGS sequence"/>
</dbReference>
<sequence length="77" mass="8488">MTGPDESSQQAPQAAPQEAARPEPEWKRRRRLAEIFGDVEPSVTSDEIDPGERSAARAKESASERWLKSQVPPHHGG</sequence>
<comment type="caution">
    <text evidence="2">The sequence shown here is derived from an EMBL/GenBank/DDBJ whole genome shotgun (WGS) entry which is preliminary data.</text>
</comment>
<protein>
    <submittedName>
        <fullName evidence="2">Uncharacterized protein</fullName>
    </submittedName>
</protein>
<dbReference type="AlphaFoldDB" id="A0A938Y7Z0"/>
<gene>
    <name evidence="2" type="ORF">JK386_13260</name>
</gene>
<keyword evidence="3" id="KW-1185">Reference proteome</keyword>
<feature type="compositionally biased region" description="Low complexity" evidence="1">
    <location>
        <begin position="1"/>
        <end position="19"/>
    </location>
</feature>
<accession>A0A938Y7Z0</accession>
<feature type="compositionally biased region" description="Basic and acidic residues" evidence="1">
    <location>
        <begin position="50"/>
        <end position="67"/>
    </location>
</feature>
<dbReference type="EMBL" id="JAERTX010000012">
    <property type="protein sequence ID" value="MBM9460867.1"/>
    <property type="molecule type" value="Genomic_DNA"/>
</dbReference>
<name>A0A938Y7Z0_9ACTN</name>
<proteinExistence type="predicted"/>
<feature type="region of interest" description="Disordered" evidence="1">
    <location>
        <begin position="1"/>
        <end position="77"/>
    </location>
</feature>
<organism evidence="2 3">
    <name type="scientific">Nocardioides faecalis</name>
    <dbReference type="NCBI Taxonomy" id="2803858"/>
    <lineage>
        <taxon>Bacteria</taxon>
        <taxon>Bacillati</taxon>
        <taxon>Actinomycetota</taxon>
        <taxon>Actinomycetes</taxon>
        <taxon>Propionibacteriales</taxon>
        <taxon>Nocardioidaceae</taxon>
        <taxon>Nocardioides</taxon>
    </lineage>
</organism>